<comment type="caution">
    <text evidence="1">The sequence shown here is derived from an EMBL/GenBank/DDBJ whole genome shotgun (WGS) entry which is preliminary data.</text>
</comment>
<feature type="non-terminal residue" evidence="1">
    <location>
        <position position="24"/>
    </location>
</feature>
<reference evidence="1" key="1">
    <citation type="submission" date="2013-12" db="EMBL/GenBank/DDBJ databases">
        <title>A Varibaculum cambriense genome reconstructed from a premature infant gut community with otherwise low bacterial novelty that shifts toward anaerobic metabolism during the third week of life.</title>
        <authorList>
            <person name="Brown C.T."/>
            <person name="Sharon I."/>
            <person name="Thomas B.C."/>
            <person name="Castelle C.J."/>
            <person name="Morowitz M.J."/>
            <person name="Banfield J.F."/>
        </authorList>
    </citation>
    <scope>NUCLEOTIDE SEQUENCE</scope>
</reference>
<evidence type="ECO:0000313" key="1">
    <source>
        <dbReference type="EMBL" id="ETJ41017.1"/>
    </source>
</evidence>
<proteinExistence type="predicted"/>
<dbReference type="AlphaFoldDB" id="W1YEU8"/>
<sequence>MSRTPSAGIARQATAGVLLRTLLM</sequence>
<name>W1YEU8_9ZZZZ</name>
<gene>
    <name evidence="1" type="ORF">Q604_UNBC05052G0001</name>
</gene>
<protein>
    <submittedName>
        <fullName evidence="1">Uncharacterized protein</fullName>
    </submittedName>
</protein>
<organism evidence="1">
    <name type="scientific">human gut metagenome</name>
    <dbReference type="NCBI Taxonomy" id="408170"/>
    <lineage>
        <taxon>unclassified sequences</taxon>
        <taxon>metagenomes</taxon>
        <taxon>organismal metagenomes</taxon>
    </lineage>
</organism>
<dbReference type="EMBL" id="AZMM01005052">
    <property type="protein sequence ID" value="ETJ41017.1"/>
    <property type="molecule type" value="Genomic_DNA"/>
</dbReference>
<accession>W1YEU8</accession>